<name>A0A177AR41_9BILA</name>
<keyword evidence="2" id="KW-1185">Reference proteome</keyword>
<dbReference type="EMBL" id="LWCA01001829">
    <property type="protein sequence ID" value="OAF64445.1"/>
    <property type="molecule type" value="Genomic_DNA"/>
</dbReference>
<accession>A0A177AR41</accession>
<dbReference type="Proteomes" id="UP000078046">
    <property type="component" value="Unassembled WGS sequence"/>
</dbReference>
<gene>
    <name evidence="1" type="ORF">A3Q56_07850</name>
</gene>
<protein>
    <submittedName>
        <fullName evidence="1">Uncharacterized protein</fullName>
    </submittedName>
</protein>
<reference evidence="1 2" key="1">
    <citation type="submission" date="2016-04" db="EMBL/GenBank/DDBJ databases">
        <title>The genome of Intoshia linei affirms orthonectids as highly simplified spiralians.</title>
        <authorList>
            <person name="Mikhailov K.V."/>
            <person name="Slusarev G.S."/>
            <person name="Nikitin M.A."/>
            <person name="Logacheva M.D."/>
            <person name="Penin A."/>
            <person name="Aleoshin V."/>
            <person name="Panchin Y.V."/>
        </authorList>
    </citation>
    <scope>NUCLEOTIDE SEQUENCE [LARGE SCALE GENOMIC DNA]</scope>
    <source>
        <strain evidence="1">Intl2013</strain>
        <tissue evidence="1">Whole animal</tissue>
    </source>
</reference>
<dbReference type="AlphaFoldDB" id="A0A177AR41"/>
<proteinExistence type="predicted"/>
<comment type="caution">
    <text evidence="1">The sequence shown here is derived from an EMBL/GenBank/DDBJ whole genome shotgun (WGS) entry which is preliminary data.</text>
</comment>
<organism evidence="1 2">
    <name type="scientific">Intoshia linei</name>
    <dbReference type="NCBI Taxonomy" id="1819745"/>
    <lineage>
        <taxon>Eukaryota</taxon>
        <taxon>Metazoa</taxon>
        <taxon>Spiralia</taxon>
        <taxon>Lophotrochozoa</taxon>
        <taxon>Mesozoa</taxon>
        <taxon>Orthonectida</taxon>
        <taxon>Rhopaluridae</taxon>
        <taxon>Intoshia</taxon>
    </lineage>
</organism>
<sequence length="28" mass="3437">MKIKNWHSNSLTMYSYIHHLDNPPMQYS</sequence>
<evidence type="ECO:0000313" key="1">
    <source>
        <dbReference type="EMBL" id="OAF64445.1"/>
    </source>
</evidence>
<evidence type="ECO:0000313" key="2">
    <source>
        <dbReference type="Proteomes" id="UP000078046"/>
    </source>
</evidence>